<dbReference type="InterPro" id="IPR006094">
    <property type="entry name" value="Oxid_FAD_bind_N"/>
</dbReference>
<dbReference type="SUPFAM" id="SSF55103">
    <property type="entry name" value="FAD-linked oxidases, C-terminal domain"/>
    <property type="match status" value="1"/>
</dbReference>
<dbReference type="PANTHER" id="PTHR42973">
    <property type="entry name" value="BINDING OXIDOREDUCTASE, PUTATIVE (AFU_ORTHOLOGUE AFUA_1G17690)-RELATED"/>
    <property type="match status" value="1"/>
</dbReference>
<dbReference type="OrthoDB" id="9996127at2759"/>
<dbReference type="STRING" id="158607.A0A2P5HL87"/>
<dbReference type="SUPFAM" id="SSF56176">
    <property type="entry name" value="FAD-binding/transporter-associated domain-like"/>
    <property type="match status" value="1"/>
</dbReference>
<dbReference type="InterPro" id="IPR036318">
    <property type="entry name" value="FAD-bd_PCMH-like_sf"/>
</dbReference>
<comment type="caution">
    <text evidence="8">The sequence shown here is derived from an EMBL/GenBank/DDBJ whole genome shotgun (WGS) entry which is preliminary data.</text>
</comment>
<dbReference type="Gene3D" id="3.40.462.20">
    <property type="match status" value="1"/>
</dbReference>
<organism evidence="8 9">
    <name type="scientific">Diaporthe helianthi</name>
    <dbReference type="NCBI Taxonomy" id="158607"/>
    <lineage>
        <taxon>Eukaryota</taxon>
        <taxon>Fungi</taxon>
        <taxon>Dikarya</taxon>
        <taxon>Ascomycota</taxon>
        <taxon>Pezizomycotina</taxon>
        <taxon>Sordariomycetes</taxon>
        <taxon>Sordariomycetidae</taxon>
        <taxon>Diaporthales</taxon>
        <taxon>Diaporthaceae</taxon>
        <taxon>Diaporthe</taxon>
    </lineage>
</organism>
<dbReference type="EMBL" id="MAVT02001403">
    <property type="protein sequence ID" value="POS71028.1"/>
    <property type="molecule type" value="Genomic_DNA"/>
</dbReference>
<proteinExistence type="inferred from homology"/>
<dbReference type="AlphaFoldDB" id="A0A2P5HL87"/>
<keyword evidence="3" id="KW-0285">Flavoprotein</keyword>
<dbReference type="GO" id="GO:0071949">
    <property type="term" value="F:FAD binding"/>
    <property type="evidence" value="ECO:0007669"/>
    <property type="project" value="InterPro"/>
</dbReference>
<dbReference type="InterPro" id="IPR050416">
    <property type="entry name" value="FAD-linked_Oxidoreductase"/>
</dbReference>
<feature type="chain" id="PRO_5015147853" description="FAD-binding PCMH-type domain-containing protein" evidence="6">
    <location>
        <begin position="19"/>
        <end position="511"/>
    </location>
</feature>
<dbReference type="InterPro" id="IPR016164">
    <property type="entry name" value="FAD-linked_Oxase-like_C"/>
</dbReference>
<dbReference type="InterPro" id="IPR016166">
    <property type="entry name" value="FAD-bd_PCMH"/>
</dbReference>
<dbReference type="InParanoid" id="A0A2P5HL87"/>
<dbReference type="GO" id="GO:0016491">
    <property type="term" value="F:oxidoreductase activity"/>
    <property type="evidence" value="ECO:0007669"/>
    <property type="project" value="UniProtKB-KW"/>
</dbReference>
<evidence type="ECO:0000256" key="4">
    <source>
        <dbReference type="ARBA" id="ARBA00022827"/>
    </source>
</evidence>
<comment type="cofactor">
    <cofactor evidence="1">
        <name>FAD</name>
        <dbReference type="ChEBI" id="CHEBI:57692"/>
    </cofactor>
</comment>
<keyword evidence="5" id="KW-0560">Oxidoreductase</keyword>
<gene>
    <name evidence="8" type="ORF">DHEL01_v210580</name>
</gene>
<feature type="domain" description="FAD-binding PCMH-type" evidence="7">
    <location>
        <begin position="75"/>
        <end position="245"/>
    </location>
</feature>
<name>A0A2P5HL87_DIAHE</name>
<evidence type="ECO:0000256" key="1">
    <source>
        <dbReference type="ARBA" id="ARBA00001974"/>
    </source>
</evidence>
<keyword evidence="6" id="KW-0732">Signal</keyword>
<comment type="similarity">
    <text evidence="2">Belongs to the oxygen-dependent FAD-linked oxidoreductase family.</text>
</comment>
<dbReference type="Proteomes" id="UP000094444">
    <property type="component" value="Unassembled WGS sequence"/>
</dbReference>
<reference evidence="8" key="1">
    <citation type="submission" date="2017-09" db="EMBL/GenBank/DDBJ databases">
        <title>Polyketide synthases of a Diaporthe helianthi virulent isolate.</title>
        <authorList>
            <person name="Baroncelli R."/>
        </authorList>
    </citation>
    <scope>NUCLEOTIDE SEQUENCE [LARGE SCALE GENOMIC DNA]</scope>
    <source>
        <strain evidence="8">7/96</strain>
    </source>
</reference>
<feature type="signal peptide" evidence="6">
    <location>
        <begin position="1"/>
        <end position="18"/>
    </location>
</feature>
<protein>
    <recommendedName>
        <fullName evidence="7">FAD-binding PCMH-type domain-containing protein</fullName>
    </recommendedName>
</protein>
<keyword evidence="9" id="KW-1185">Reference proteome</keyword>
<evidence type="ECO:0000256" key="6">
    <source>
        <dbReference type="SAM" id="SignalP"/>
    </source>
</evidence>
<evidence type="ECO:0000313" key="8">
    <source>
        <dbReference type="EMBL" id="POS71028.1"/>
    </source>
</evidence>
<evidence type="ECO:0000256" key="2">
    <source>
        <dbReference type="ARBA" id="ARBA00005466"/>
    </source>
</evidence>
<dbReference type="Pfam" id="PF01565">
    <property type="entry name" value="FAD_binding_4"/>
    <property type="match status" value="1"/>
</dbReference>
<dbReference type="PROSITE" id="PS51387">
    <property type="entry name" value="FAD_PCMH"/>
    <property type="match status" value="1"/>
</dbReference>
<evidence type="ECO:0000256" key="5">
    <source>
        <dbReference type="ARBA" id="ARBA00023002"/>
    </source>
</evidence>
<keyword evidence="4" id="KW-0274">FAD</keyword>
<dbReference type="PANTHER" id="PTHR42973:SF9">
    <property type="entry name" value="FAD-BINDING PCMH-TYPE DOMAIN-CONTAINING PROTEIN-RELATED"/>
    <property type="match status" value="1"/>
</dbReference>
<evidence type="ECO:0000256" key="3">
    <source>
        <dbReference type="ARBA" id="ARBA00022630"/>
    </source>
</evidence>
<dbReference type="InterPro" id="IPR016169">
    <property type="entry name" value="FAD-bd_PCMH_sub2"/>
</dbReference>
<sequence>MFLEGLLTLACLAIAIYGQGHEAGKGSAKYTRNVRRGPLQDRIAGPASDINAFVNELGPQLSSDASITVVGSEEFEELTVRWTAWAAPNFQATVQVYTEGDVSNTAFSGRHGGIRSLSNFKSGVQINMDHLDSLVISSDGETATVGGGILSGELTSALWEMGKWTTTGSCECTSLAGPMLGGGHGFLQGRFGLALDNLASARLALGNGTVVTASEETNADLFWALRGAGHNFGIVTEVEYRIYDVPPSNRWIFADLYFTADKVEEVFAVTNNIAEGYQPIGVISFIEYRSLPNVDPENPVIEVLLFSEGTPDEAQSYVDLYMAIGPINSESTIVETEYPEFSKHIRFSKQDVACVHGQRTVQRFPVSLEVYNITTQKELLVKFGDLVAANPFLGNSFCIFENYGYIAVKDVPDETTAYPDRFNGYLVSPFLIYANSTPENDEIARQGGEALRSIAVGGRQDGRLYAYVNYANGYETLEELYGHDAWRLEKLRNIKKAYDPESRLNFYAPIN</sequence>
<evidence type="ECO:0000259" key="7">
    <source>
        <dbReference type="PROSITE" id="PS51387"/>
    </source>
</evidence>
<dbReference type="Gene3D" id="3.30.465.10">
    <property type="match status" value="1"/>
</dbReference>
<evidence type="ECO:0000313" key="9">
    <source>
        <dbReference type="Proteomes" id="UP000094444"/>
    </source>
</evidence>
<accession>A0A2P5HL87</accession>